<evidence type="ECO:0000313" key="6">
    <source>
        <dbReference type="Proteomes" id="UP000014760"/>
    </source>
</evidence>
<reference evidence="4 6" key="2">
    <citation type="journal article" date="2013" name="Nature">
        <title>Insights into bilaterian evolution from three spiralian genomes.</title>
        <authorList>
            <person name="Simakov O."/>
            <person name="Marletaz F."/>
            <person name="Cho S.J."/>
            <person name="Edsinger-Gonzales E."/>
            <person name="Havlak P."/>
            <person name="Hellsten U."/>
            <person name="Kuo D.H."/>
            <person name="Larsson T."/>
            <person name="Lv J."/>
            <person name="Arendt D."/>
            <person name="Savage R."/>
            <person name="Osoegawa K."/>
            <person name="de Jong P."/>
            <person name="Grimwood J."/>
            <person name="Chapman J.A."/>
            <person name="Shapiro H."/>
            <person name="Aerts A."/>
            <person name="Otillar R.P."/>
            <person name="Terry A.Y."/>
            <person name="Boore J.L."/>
            <person name="Grigoriev I.V."/>
            <person name="Lindberg D.R."/>
            <person name="Seaver E.C."/>
            <person name="Weisblat D.A."/>
            <person name="Putnam N.H."/>
            <person name="Rokhsar D.S."/>
        </authorList>
    </citation>
    <scope>NUCLEOTIDE SEQUENCE</scope>
    <source>
        <strain evidence="4 6">I ESC-2004</strain>
    </source>
</reference>
<feature type="compositionally biased region" description="Low complexity" evidence="2">
    <location>
        <begin position="1"/>
        <end position="25"/>
    </location>
</feature>
<dbReference type="Proteomes" id="UP000014760">
    <property type="component" value="Unassembled WGS sequence"/>
</dbReference>
<gene>
    <name evidence="4" type="ORF">CAPTEDRAFT_21111</name>
</gene>
<dbReference type="OMA" id="NAFKWYV"/>
<protein>
    <recommendedName>
        <fullName evidence="3">UspA domain-containing protein</fullName>
    </recommendedName>
</protein>
<dbReference type="HOGENOM" id="CLU_049301_9_2_1"/>
<name>R7VJ42_CAPTE</name>
<accession>R7VJ42</accession>
<feature type="region of interest" description="Disordered" evidence="2">
    <location>
        <begin position="1"/>
        <end position="28"/>
    </location>
</feature>
<dbReference type="InterPro" id="IPR014729">
    <property type="entry name" value="Rossmann-like_a/b/a_fold"/>
</dbReference>
<evidence type="ECO:0000256" key="2">
    <source>
        <dbReference type="SAM" id="MobiDB-lite"/>
    </source>
</evidence>
<dbReference type="PANTHER" id="PTHR46989:SF3">
    <property type="entry name" value="USPA DOMAIN-CONTAINING PROTEIN"/>
    <property type="match status" value="1"/>
</dbReference>
<dbReference type="CDD" id="cd23659">
    <property type="entry name" value="USP_At3g01520-like"/>
    <property type="match status" value="1"/>
</dbReference>
<feature type="domain" description="UspA" evidence="3">
    <location>
        <begin position="32"/>
        <end position="175"/>
    </location>
</feature>
<keyword evidence="6" id="KW-1185">Reference proteome</keyword>
<reference evidence="5" key="3">
    <citation type="submission" date="2015-06" db="UniProtKB">
        <authorList>
            <consortium name="EnsemblMetazoa"/>
        </authorList>
    </citation>
    <scope>IDENTIFICATION</scope>
</reference>
<dbReference type="EMBL" id="KB293181">
    <property type="protein sequence ID" value="ELU16336.1"/>
    <property type="molecule type" value="Genomic_DNA"/>
</dbReference>
<dbReference type="AlphaFoldDB" id="R7VJ42"/>
<sequence>MAESETAEKSASTSSSTHSHPTLHSDGSTDEKTIVVAVDFSERAEQAFNWYFDTLHKKSHKVICTHTIEPPDMHHADMYSISIDVFQQALDHTTLKVKELEKKYEEKMRSRHAHGKIVLKISNKPGEALVQVAKEQKADLVIMGTRGLGRIRRTILGSVSDYVVHHAHCPVLICRH</sequence>
<dbReference type="STRING" id="283909.R7VJ42"/>
<dbReference type="PANTHER" id="PTHR46989">
    <property type="entry name" value="USP DOMAIN-CONTAINING PROTEIN"/>
    <property type="match status" value="1"/>
</dbReference>
<dbReference type="EMBL" id="AMQN01004320">
    <property type="status" value="NOT_ANNOTATED_CDS"/>
    <property type="molecule type" value="Genomic_DNA"/>
</dbReference>
<evidence type="ECO:0000259" key="3">
    <source>
        <dbReference type="Pfam" id="PF00582"/>
    </source>
</evidence>
<keyword evidence="1" id="KW-0175">Coiled coil</keyword>
<feature type="coiled-coil region" evidence="1">
    <location>
        <begin position="83"/>
        <end position="110"/>
    </location>
</feature>
<evidence type="ECO:0000256" key="1">
    <source>
        <dbReference type="SAM" id="Coils"/>
    </source>
</evidence>
<organism evidence="4">
    <name type="scientific">Capitella teleta</name>
    <name type="common">Polychaete worm</name>
    <dbReference type="NCBI Taxonomy" id="283909"/>
    <lineage>
        <taxon>Eukaryota</taxon>
        <taxon>Metazoa</taxon>
        <taxon>Spiralia</taxon>
        <taxon>Lophotrochozoa</taxon>
        <taxon>Annelida</taxon>
        <taxon>Polychaeta</taxon>
        <taxon>Sedentaria</taxon>
        <taxon>Scolecida</taxon>
        <taxon>Capitellidae</taxon>
        <taxon>Capitella</taxon>
    </lineage>
</organism>
<dbReference type="OrthoDB" id="843225at2759"/>
<dbReference type="InterPro" id="IPR006015">
    <property type="entry name" value="Universal_stress_UspA"/>
</dbReference>
<dbReference type="Gene3D" id="3.40.50.620">
    <property type="entry name" value="HUPs"/>
    <property type="match status" value="1"/>
</dbReference>
<reference evidence="6" key="1">
    <citation type="submission" date="2012-12" db="EMBL/GenBank/DDBJ databases">
        <authorList>
            <person name="Hellsten U."/>
            <person name="Grimwood J."/>
            <person name="Chapman J.A."/>
            <person name="Shapiro H."/>
            <person name="Aerts A."/>
            <person name="Otillar R.P."/>
            <person name="Terry A.Y."/>
            <person name="Boore J.L."/>
            <person name="Simakov O."/>
            <person name="Marletaz F."/>
            <person name="Cho S.-J."/>
            <person name="Edsinger-Gonzales E."/>
            <person name="Havlak P."/>
            <person name="Kuo D.-H."/>
            <person name="Larsson T."/>
            <person name="Lv J."/>
            <person name="Arendt D."/>
            <person name="Savage R."/>
            <person name="Osoegawa K."/>
            <person name="de Jong P."/>
            <person name="Lindberg D.R."/>
            <person name="Seaver E.C."/>
            <person name="Weisblat D.A."/>
            <person name="Putnam N.H."/>
            <person name="Grigoriev I.V."/>
            <person name="Rokhsar D.S."/>
        </authorList>
    </citation>
    <scope>NUCLEOTIDE SEQUENCE</scope>
    <source>
        <strain evidence="6">I ESC-2004</strain>
    </source>
</reference>
<proteinExistence type="predicted"/>
<evidence type="ECO:0000313" key="5">
    <source>
        <dbReference type="EnsemblMetazoa" id="CapteP21111"/>
    </source>
</evidence>
<dbReference type="EnsemblMetazoa" id="CapteT21111">
    <property type="protein sequence ID" value="CapteP21111"/>
    <property type="gene ID" value="CapteG21111"/>
</dbReference>
<dbReference type="PRINTS" id="PR01438">
    <property type="entry name" value="UNVRSLSTRESS"/>
</dbReference>
<dbReference type="SUPFAM" id="SSF52402">
    <property type="entry name" value="Adenine nucleotide alpha hydrolases-like"/>
    <property type="match status" value="1"/>
</dbReference>
<dbReference type="InterPro" id="IPR006016">
    <property type="entry name" value="UspA"/>
</dbReference>
<dbReference type="Pfam" id="PF00582">
    <property type="entry name" value="Usp"/>
    <property type="match status" value="1"/>
</dbReference>
<evidence type="ECO:0000313" key="4">
    <source>
        <dbReference type="EMBL" id="ELU16336.1"/>
    </source>
</evidence>